<feature type="signal peptide" evidence="1">
    <location>
        <begin position="1"/>
        <end position="25"/>
    </location>
</feature>
<feature type="chain" id="PRO_5002060001" evidence="1">
    <location>
        <begin position="26"/>
        <end position="54"/>
    </location>
</feature>
<protein>
    <submittedName>
        <fullName evidence="2">Uncharacterized protein</fullName>
    </submittedName>
</protein>
<reference evidence="2" key="2">
    <citation type="journal article" date="2015" name="Data Brief">
        <title>Shoot transcriptome of the giant reed, Arundo donax.</title>
        <authorList>
            <person name="Barrero R.A."/>
            <person name="Guerrero F.D."/>
            <person name="Moolhuijzen P."/>
            <person name="Goolsby J.A."/>
            <person name="Tidwell J."/>
            <person name="Bellgard S.E."/>
            <person name="Bellgard M.I."/>
        </authorList>
    </citation>
    <scope>NUCLEOTIDE SEQUENCE</scope>
    <source>
        <tissue evidence="2">Shoot tissue taken approximately 20 cm above the soil surface</tissue>
    </source>
</reference>
<dbReference type="EMBL" id="GBRH01259497">
    <property type="protein sequence ID" value="JAD38398.1"/>
    <property type="molecule type" value="Transcribed_RNA"/>
</dbReference>
<name>A0A0A8ZL21_ARUDO</name>
<evidence type="ECO:0000313" key="2">
    <source>
        <dbReference type="EMBL" id="JAD38398.1"/>
    </source>
</evidence>
<reference evidence="2" key="1">
    <citation type="submission" date="2014-09" db="EMBL/GenBank/DDBJ databases">
        <authorList>
            <person name="Magalhaes I.L.F."/>
            <person name="Oliveira U."/>
            <person name="Santos F.R."/>
            <person name="Vidigal T.H.D.A."/>
            <person name="Brescovit A.D."/>
            <person name="Santos A.J."/>
        </authorList>
    </citation>
    <scope>NUCLEOTIDE SEQUENCE</scope>
    <source>
        <tissue evidence="2">Shoot tissue taken approximately 20 cm above the soil surface</tissue>
    </source>
</reference>
<keyword evidence="1" id="KW-0732">Signal</keyword>
<organism evidence="2">
    <name type="scientific">Arundo donax</name>
    <name type="common">Giant reed</name>
    <name type="synonym">Donax arundinaceus</name>
    <dbReference type="NCBI Taxonomy" id="35708"/>
    <lineage>
        <taxon>Eukaryota</taxon>
        <taxon>Viridiplantae</taxon>
        <taxon>Streptophyta</taxon>
        <taxon>Embryophyta</taxon>
        <taxon>Tracheophyta</taxon>
        <taxon>Spermatophyta</taxon>
        <taxon>Magnoliopsida</taxon>
        <taxon>Liliopsida</taxon>
        <taxon>Poales</taxon>
        <taxon>Poaceae</taxon>
        <taxon>PACMAD clade</taxon>
        <taxon>Arundinoideae</taxon>
        <taxon>Arundineae</taxon>
        <taxon>Arundo</taxon>
    </lineage>
</organism>
<proteinExistence type="predicted"/>
<accession>A0A0A8ZL21</accession>
<sequence>MICVGGTLPCCTALLFASCWNWNIGRNPIMGYPSDVRKWSKWLRSAYVSFLYDN</sequence>
<evidence type="ECO:0000256" key="1">
    <source>
        <dbReference type="SAM" id="SignalP"/>
    </source>
</evidence>
<dbReference type="AlphaFoldDB" id="A0A0A8ZL21"/>